<evidence type="ECO:0000256" key="6">
    <source>
        <dbReference type="ARBA" id="ARBA00022989"/>
    </source>
</evidence>
<dbReference type="InterPro" id="IPR042094">
    <property type="entry name" value="T2SS_GspF_sf"/>
</dbReference>
<evidence type="ECO:0000256" key="2">
    <source>
        <dbReference type="ARBA" id="ARBA00005745"/>
    </source>
</evidence>
<sequence length="407" mass="45868">MPQFQYKARNRMGTLISGTMTAATPQDVGLELSRMGHYPVAIETARRERPSIIETDLFTRFQRIKTQEIVLFTRQMSTLFNAGIPILSILQALEDQVENQRFKAVVRKLQDDIADGLALSDAMARHPDVFPDIYINMIEAGETGGIMEDVLARLADLLEKQQETDAKVRAAFRYPKIVLGVMVLAIAFLMWKVVPVFINLFQTIKVELPMPTQILVLIHGMFVKHWLSFVLVVAGSIYLFRRYTATQFGRRQWDYIKLQIPLLGPVHLRSSMAKFARVFGNLQRSGVPILESLHVSARVVDNSVLSEALMKLIDSVEEGKGLAQPLRESGWVPILVVQMVAAGETSGALDEMLLKVADYYDQEGERSIKALSTWLEPILIVAMGVMVLFLALSIFLPMWDMSKMALR</sequence>
<reference evidence="10 11" key="1">
    <citation type="journal article" date="2013" name="Front. Microbiol.">
        <title>The genome of Nitrospina gracilis illuminates the metabolism and evolution of the major marine nitrite oxidizer.</title>
        <authorList>
            <person name="Luecker S."/>
            <person name="Nowka B."/>
            <person name="Rattei T."/>
            <person name="Spieck E."/>
            <person name="and Daims H."/>
        </authorList>
    </citation>
    <scope>NUCLEOTIDE SEQUENCE [LARGE SCALE GENOMIC DNA]</scope>
    <source>
        <strain evidence="10 11">3/211</strain>
    </source>
</reference>
<evidence type="ECO:0000256" key="3">
    <source>
        <dbReference type="ARBA" id="ARBA00022475"/>
    </source>
</evidence>
<comment type="caution">
    <text evidence="10">The sequence shown here is derived from an EMBL/GenBank/DDBJ whole genome shotgun (WGS) entry which is preliminary data.</text>
</comment>
<dbReference type="Gene3D" id="1.20.81.30">
    <property type="entry name" value="Type II secretion system (T2SS), domain F"/>
    <property type="match status" value="2"/>
</dbReference>
<dbReference type="PRINTS" id="PR00812">
    <property type="entry name" value="BCTERIALGSPF"/>
</dbReference>
<accession>M1ZA21</accession>
<dbReference type="AlphaFoldDB" id="M1ZA21"/>
<keyword evidence="5 8" id="KW-0812">Transmembrane</keyword>
<dbReference type="OrthoDB" id="9805682at2"/>
<feature type="transmembrane region" description="Helical" evidence="8">
    <location>
        <begin position="378"/>
        <end position="399"/>
    </location>
</feature>
<dbReference type="PANTHER" id="PTHR30012">
    <property type="entry name" value="GENERAL SECRETION PATHWAY PROTEIN"/>
    <property type="match status" value="1"/>
</dbReference>
<dbReference type="PANTHER" id="PTHR30012:SF0">
    <property type="entry name" value="TYPE II SECRETION SYSTEM PROTEIN F-RELATED"/>
    <property type="match status" value="1"/>
</dbReference>
<protein>
    <submittedName>
        <fullName evidence="10">Putative General secretion pathway protein F</fullName>
    </submittedName>
</protein>
<keyword evidence="11" id="KW-1185">Reference proteome</keyword>
<evidence type="ECO:0000256" key="5">
    <source>
        <dbReference type="ARBA" id="ARBA00022692"/>
    </source>
</evidence>
<dbReference type="HOGENOM" id="CLU_035032_2_1_0"/>
<dbReference type="InterPro" id="IPR003004">
    <property type="entry name" value="GspF/PilC"/>
</dbReference>
<feature type="transmembrane region" description="Helical" evidence="8">
    <location>
        <begin position="214"/>
        <end position="240"/>
    </location>
</feature>
<dbReference type="RefSeq" id="WP_005007165.1">
    <property type="nucleotide sequence ID" value="NZ_HG422173.1"/>
</dbReference>
<dbReference type="STRING" id="1266370.NITGR_220013"/>
<keyword evidence="3" id="KW-1003">Cell membrane</keyword>
<proteinExistence type="inferred from homology"/>
<comment type="subcellular location">
    <subcellularLocation>
        <location evidence="1">Cell inner membrane</location>
        <topology evidence="1">Multi-pass membrane protein</topology>
    </subcellularLocation>
</comment>
<feature type="domain" description="Type II secretion system protein GspF" evidence="9">
    <location>
        <begin position="275"/>
        <end position="397"/>
    </location>
</feature>
<dbReference type="FunCoup" id="M1ZA21">
    <property type="interactions" value="212"/>
</dbReference>
<dbReference type="InterPro" id="IPR018076">
    <property type="entry name" value="T2SS_GspF_dom"/>
</dbReference>
<organism evidence="10 11">
    <name type="scientific">Nitrospina gracilis (strain 3/211)</name>
    <dbReference type="NCBI Taxonomy" id="1266370"/>
    <lineage>
        <taxon>Bacteria</taxon>
        <taxon>Pseudomonadati</taxon>
        <taxon>Nitrospinota/Tectimicrobiota group</taxon>
        <taxon>Nitrospinota</taxon>
        <taxon>Nitrospinia</taxon>
        <taxon>Nitrospinales</taxon>
        <taxon>Nitrospinaceae</taxon>
        <taxon>Nitrospina</taxon>
    </lineage>
</organism>
<evidence type="ECO:0000256" key="8">
    <source>
        <dbReference type="SAM" id="Phobius"/>
    </source>
</evidence>
<keyword evidence="7 8" id="KW-0472">Membrane</keyword>
<comment type="similarity">
    <text evidence="2">Belongs to the GSP F family.</text>
</comment>
<dbReference type="GO" id="GO:0005886">
    <property type="term" value="C:plasma membrane"/>
    <property type="evidence" value="ECO:0007669"/>
    <property type="project" value="UniProtKB-SubCell"/>
</dbReference>
<keyword evidence="6 8" id="KW-1133">Transmembrane helix</keyword>
<dbReference type="FunFam" id="1.20.81.30:FF:000001">
    <property type="entry name" value="Type II secretion system protein F"/>
    <property type="match status" value="2"/>
</dbReference>
<dbReference type="Proteomes" id="UP000011704">
    <property type="component" value="Unassembled WGS sequence"/>
</dbReference>
<feature type="domain" description="Type II secretion system protein GspF" evidence="9">
    <location>
        <begin position="72"/>
        <end position="195"/>
    </location>
</feature>
<keyword evidence="4" id="KW-0997">Cell inner membrane</keyword>
<name>M1ZA21_NITG3</name>
<evidence type="ECO:0000256" key="7">
    <source>
        <dbReference type="ARBA" id="ARBA00023136"/>
    </source>
</evidence>
<evidence type="ECO:0000256" key="1">
    <source>
        <dbReference type="ARBA" id="ARBA00004429"/>
    </source>
</evidence>
<evidence type="ECO:0000259" key="9">
    <source>
        <dbReference type="Pfam" id="PF00482"/>
    </source>
</evidence>
<dbReference type="InParanoid" id="M1ZA21"/>
<dbReference type="Pfam" id="PF00482">
    <property type="entry name" value="T2SSF"/>
    <property type="match status" value="2"/>
</dbReference>
<feature type="transmembrane region" description="Helical" evidence="8">
    <location>
        <begin position="177"/>
        <end position="194"/>
    </location>
</feature>
<evidence type="ECO:0000313" key="11">
    <source>
        <dbReference type="Proteomes" id="UP000011704"/>
    </source>
</evidence>
<gene>
    <name evidence="10" type="ORF">NITGR_220013</name>
</gene>
<dbReference type="EMBL" id="CAQJ01000025">
    <property type="protein sequence ID" value="CCQ90057.1"/>
    <property type="molecule type" value="Genomic_DNA"/>
</dbReference>
<evidence type="ECO:0000313" key="10">
    <source>
        <dbReference type="EMBL" id="CCQ90057.1"/>
    </source>
</evidence>
<evidence type="ECO:0000256" key="4">
    <source>
        <dbReference type="ARBA" id="ARBA00022519"/>
    </source>
</evidence>